<feature type="compositionally biased region" description="Acidic residues" evidence="1">
    <location>
        <begin position="43"/>
        <end position="68"/>
    </location>
</feature>
<evidence type="ECO:0000313" key="3">
    <source>
        <dbReference type="Proteomes" id="UP000602510"/>
    </source>
</evidence>
<sequence length="342" mass="38959">MPPKPAAQTLGKKKRVQPSDKKQSLQPPAKKQRLQPPTILSSGEDESEDSPCSDSEVEESFCSDDLESECSVGAGSQDGFSSDEDEPTAEENMWVHDLEVKYQVWQIDDVRYNSKGEISEVCVLWDWRPTPQSRRYRRWEPAALLMETHSEEVKLAERFKKSDVKHFHQFCKTDEFGKRILDASDNYNCLFNGLKIGARVIGRPNLIIEDVVDKFLDDELKEGRDLLQGCTWKQFAKLLPRLRAARCDLVINCFQKNLAPGGHRGPTFIKNLVVEDGCCLVGAYNRNFYGHCVVLCVADGGHKRSIFDEDTDGNIVEKSIDEQNSIVFYAFVRPFRVFNRRG</sequence>
<feature type="region of interest" description="Disordered" evidence="1">
    <location>
        <begin position="1"/>
        <end position="89"/>
    </location>
</feature>
<reference evidence="2" key="1">
    <citation type="submission" date="2020-04" db="EMBL/GenBank/DDBJ databases">
        <title>Hybrid Assembly of Korean Phytophthora infestans isolates.</title>
        <authorList>
            <person name="Prokchorchik M."/>
            <person name="Lee Y."/>
            <person name="Seo J."/>
            <person name="Cho J.-H."/>
            <person name="Park Y.-E."/>
            <person name="Jang D.-C."/>
            <person name="Im J.-S."/>
            <person name="Choi J.-G."/>
            <person name="Park H.-J."/>
            <person name="Lee G.-B."/>
            <person name="Lee Y.-G."/>
            <person name="Hong S.-Y."/>
            <person name="Cho K."/>
            <person name="Sohn K.H."/>
        </authorList>
    </citation>
    <scope>NUCLEOTIDE SEQUENCE</scope>
    <source>
        <strain evidence="2">KR_1_A1</strain>
    </source>
</reference>
<dbReference type="EMBL" id="WSZM01000058">
    <property type="protein sequence ID" value="KAF4044868.1"/>
    <property type="molecule type" value="Genomic_DNA"/>
</dbReference>
<evidence type="ECO:0000256" key="1">
    <source>
        <dbReference type="SAM" id="MobiDB-lite"/>
    </source>
</evidence>
<protein>
    <submittedName>
        <fullName evidence="2">Uncharacterized protein</fullName>
    </submittedName>
</protein>
<comment type="caution">
    <text evidence="2">The sequence shown here is derived from an EMBL/GenBank/DDBJ whole genome shotgun (WGS) entry which is preliminary data.</text>
</comment>
<dbReference type="AlphaFoldDB" id="A0A833WL09"/>
<gene>
    <name evidence="2" type="ORF">GN244_ATG02781</name>
</gene>
<accession>A0A833WL09</accession>
<organism evidence="2 3">
    <name type="scientific">Phytophthora infestans</name>
    <name type="common">Potato late blight agent</name>
    <name type="synonym">Botrytis infestans</name>
    <dbReference type="NCBI Taxonomy" id="4787"/>
    <lineage>
        <taxon>Eukaryota</taxon>
        <taxon>Sar</taxon>
        <taxon>Stramenopiles</taxon>
        <taxon>Oomycota</taxon>
        <taxon>Peronosporomycetes</taxon>
        <taxon>Peronosporales</taxon>
        <taxon>Peronosporaceae</taxon>
        <taxon>Phytophthora</taxon>
    </lineage>
</organism>
<evidence type="ECO:0000313" key="2">
    <source>
        <dbReference type="EMBL" id="KAF4044868.1"/>
    </source>
</evidence>
<name>A0A833WL09_PHYIN</name>
<keyword evidence="3" id="KW-1185">Reference proteome</keyword>
<proteinExistence type="predicted"/>
<dbReference type="Proteomes" id="UP000602510">
    <property type="component" value="Unassembled WGS sequence"/>
</dbReference>